<feature type="transmembrane region" description="Helical" evidence="1">
    <location>
        <begin position="688"/>
        <end position="713"/>
    </location>
</feature>
<comment type="caution">
    <text evidence="2">The sequence shown here is derived from an EMBL/GenBank/DDBJ whole genome shotgun (WGS) entry which is preliminary data.</text>
</comment>
<accession>A0AAV6MZS1</accession>
<dbReference type="PANTHER" id="PTHR31860:SF6">
    <property type="entry name" value="HEAT-INDUCIBLE TRANSCRIPTION REPRESSOR (DUF639)"/>
    <property type="match status" value="1"/>
</dbReference>
<proteinExistence type="predicted"/>
<reference evidence="2 3" key="1">
    <citation type="journal article" date="2021" name="Hortic Res">
        <title>The domestication of Cucurbita argyrosperma as revealed by the genome of its wild relative.</title>
        <authorList>
            <person name="Barrera-Redondo J."/>
            <person name="Sanchez-de la Vega G."/>
            <person name="Aguirre-Liguori J.A."/>
            <person name="Castellanos-Morales G."/>
            <person name="Gutierrez-Guerrero Y.T."/>
            <person name="Aguirre-Dugua X."/>
            <person name="Aguirre-Planter E."/>
            <person name="Tenaillon M.I."/>
            <person name="Lira-Saade R."/>
            <person name="Eguiarte L.E."/>
        </authorList>
    </citation>
    <scope>NUCLEOTIDE SEQUENCE [LARGE SCALE GENOMIC DNA]</scope>
    <source>
        <strain evidence="2">JBR-2021</strain>
    </source>
</reference>
<organism evidence="2 3">
    <name type="scientific">Cucurbita argyrosperma subsp. sororia</name>
    <dbReference type="NCBI Taxonomy" id="37648"/>
    <lineage>
        <taxon>Eukaryota</taxon>
        <taxon>Viridiplantae</taxon>
        <taxon>Streptophyta</taxon>
        <taxon>Embryophyta</taxon>
        <taxon>Tracheophyta</taxon>
        <taxon>Spermatophyta</taxon>
        <taxon>Magnoliopsida</taxon>
        <taxon>eudicotyledons</taxon>
        <taxon>Gunneridae</taxon>
        <taxon>Pentapetalae</taxon>
        <taxon>rosids</taxon>
        <taxon>fabids</taxon>
        <taxon>Cucurbitales</taxon>
        <taxon>Cucurbitaceae</taxon>
        <taxon>Cucurbiteae</taxon>
        <taxon>Cucurbita</taxon>
    </lineage>
</organism>
<gene>
    <name evidence="2" type="ORF">SDJN03_14964</name>
</gene>
<dbReference type="EMBL" id="JAGKQH010000010">
    <property type="protein sequence ID" value="KAG6589541.1"/>
    <property type="molecule type" value="Genomic_DNA"/>
</dbReference>
<keyword evidence="1" id="KW-0812">Transmembrane</keyword>
<dbReference type="Pfam" id="PF04842">
    <property type="entry name" value="DUF639"/>
    <property type="match status" value="1"/>
</dbReference>
<feature type="transmembrane region" description="Helical" evidence="1">
    <location>
        <begin position="603"/>
        <end position="625"/>
    </location>
</feature>
<evidence type="ECO:0000313" key="2">
    <source>
        <dbReference type="EMBL" id="KAG6589541.1"/>
    </source>
</evidence>
<keyword evidence="3" id="KW-1185">Reference proteome</keyword>
<dbReference type="InterPro" id="IPR006927">
    <property type="entry name" value="DUF639"/>
</dbReference>
<evidence type="ECO:0000256" key="1">
    <source>
        <dbReference type="SAM" id="Phobius"/>
    </source>
</evidence>
<feature type="non-terminal residue" evidence="2">
    <location>
        <position position="1"/>
    </location>
</feature>
<name>A0AAV6MZS1_9ROSI</name>
<keyword evidence="1" id="KW-1133">Transmembrane helix</keyword>
<dbReference type="PANTHER" id="PTHR31860">
    <property type="entry name" value="HEAT-INDUCIBLE TRANSCRIPTION REPRESSOR (DUF639)-RELATED"/>
    <property type="match status" value="1"/>
</dbReference>
<evidence type="ECO:0000313" key="3">
    <source>
        <dbReference type="Proteomes" id="UP000685013"/>
    </source>
</evidence>
<protein>
    <submittedName>
        <fullName evidence="2">Uncharacterized protein</fullName>
    </submittedName>
</protein>
<dbReference type="Proteomes" id="UP000685013">
    <property type="component" value="Chromosome 10"/>
</dbReference>
<sequence length="758" mass="84932">MDQLGKGKSFSQSEISALVVHVGIATVFRCWAPAILLWGGVRLAWCLIGYGCLSARQYCKILNKMAVLSKTKSTLEGLVRDSSFKWLLGKRSFFDEEIEEIEKFPSAQRNWLSELSPFANVVVRRCTKILGVSASELQQSFNTEAIDSLKLTSNYARNLLEYCCFRALALCMQNTGYLGDKKFRRLTFDMMIAWEAPASSSQPLLDIDEEASVGVEAFSRIAPAVPIISNVIVSENLFEALTSSTGARLQFSVYDKYLSGLEKVIKKMKNLSQSNLLQSERSLREEKILEVDGTVTTQPVLEHVGISTWPGRLVLTDHALYFEALRVVSFDKAKRYDLSDDLKQVVKPELTGPWGTRLFDKAVLYKSISLSEPVVIEFPELKGHTRRDFWLAIIREVLYVHRFINKFQIKGIQRSEALSKAVLGILRLQAIQDICSTPSLGCESLLMFNLCDQLPGGDLILETLANMSEMKENERTNNSSHEKGMYSISALDVASHLGFGMGAALSDPNENELVVGEIAVGKMTPLERAVKESRNNYEKVVMARETVDGAKVDGIDTNLAVMKELMLPVSELGMYLVSLALWEDPMKSLAFCLISSYIICRDWLPYAIALLLAFMAVFMMVTRLFNQGGTPVDEVKVVAPPAMNAMEQLLAVQNTISQVEQLIQDGNIVLLKLRALLLAIFPQATLKFAVSLLVIALTLAFLPTKYILLMVFLEAFTRYSPPRKASTERWTRRVKEWWFSIPAAPVILDREKEDKKGK</sequence>
<keyword evidence="1" id="KW-0472">Membrane</keyword>
<dbReference type="AlphaFoldDB" id="A0AAV6MZS1"/>